<dbReference type="GO" id="GO:0005886">
    <property type="term" value="C:plasma membrane"/>
    <property type="evidence" value="ECO:0007669"/>
    <property type="project" value="UniProtKB-SubCell"/>
</dbReference>
<feature type="transmembrane region" description="Helical" evidence="11">
    <location>
        <begin position="54"/>
        <end position="78"/>
    </location>
</feature>
<feature type="transmembrane region" description="Helical" evidence="11">
    <location>
        <begin position="84"/>
        <end position="106"/>
    </location>
</feature>
<keyword evidence="5" id="KW-0762">Sugar transport</keyword>
<feature type="transmembrane region" description="Helical" evidence="11">
    <location>
        <begin position="20"/>
        <end position="42"/>
    </location>
</feature>
<feature type="region of interest" description="Disordered" evidence="10">
    <location>
        <begin position="148"/>
        <end position="194"/>
    </location>
</feature>
<gene>
    <name evidence="12" type="ORF">Cvel_21979</name>
</gene>
<feature type="transmembrane region" description="Helical" evidence="11">
    <location>
        <begin position="357"/>
        <end position="378"/>
    </location>
</feature>
<evidence type="ECO:0000256" key="2">
    <source>
        <dbReference type="ARBA" id="ARBA00007809"/>
    </source>
</evidence>
<keyword evidence="3" id="KW-0813">Transport</keyword>
<dbReference type="InterPro" id="IPR047664">
    <property type="entry name" value="SWEET"/>
</dbReference>
<evidence type="ECO:0000256" key="10">
    <source>
        <dbReference type="SAM" id="MobiDB-lite"/>
    </source>
</evidence>
<dbReference type="GO" id="GO:0051119">
    <property type="term" value="F:sugar transmembrane transporter activity"/>
    <property type="evidence" value="ECO:0007669"/>
    <property type="project" value="InterPro"/>
</dbReference>
<dbReference type="VEuPathDB" id="CryptoDB:Cvel_21979"/>
<evidence type="ECO:0000313" key="12">
    <source>
        <dbReference type="EMBL" id="CEM29383.1"/>
    </source>
</evidence>
<feature type="transmembrane region" description="Helical" evidence="11">
    <location>
        <begin position="329"/>
        <end position="351"/>
    </location>
</feature>
<dbReference type="PANTHER" id="PTHR10791:SF30">
    <property type="entry name" value="SUGAR TRANSPORTER SWEET1"/>
    <property type="match status" value="1"/>
</dbReference>
<reference evidence="12" key="1">
    <citation type="submission" date="2014-11" db="EMBL/GenBank/DDBJ databases">
        <authorList>
            <person name="Otto D Thomas"/>
            <person name="Naeem Raeece"/>
        </authorList>
    </citation>
    <scope>NUCLEOTIDE SEQUENCE</scope>
</reference>
<organism evidence="12">
    <name type="scientific">Chromera velia CCMP2878</name>
    <dbReference type="NCBI Taxonomy" id="1169474"/>
    <lineage>
        <taxon>Eukaryota</taxon>
        <taxon>Sar</taxon>
        <taxon>Alveolata</taxon>
        <taxon>Colpodellida</taxon>
        <taxon>Chromeraceae</taxon>
        <taxon>Chromera</taxon>
    </lineage>
</organism>
<comment type="similarity">
    <text evidence="2">Belongs to the SWEET sugar transporter family.</text>
</comment>
<name>A0A0G4GI25_9ALVE</name>
<keyword evidence="7" id="KW-0677">Repeat</keyword>
<evidence type="ECO:0000256" key="4">
    <source>
        <dbReference type="ARBA" id="ARBA00022475"/>
    </source>
</evidence>
<evidence type="ECO:0000256" key="11">
    <source>
        <dbReference type="SAM" id="Phobius"/>
    </source>
</evidence>
<dbReference type="InterPro" id="IPR004316">
    <property type="entry name" value="SWEET_rpt"/>
</dbReference>
<evidence type="ECO:0000256" key="6">
    <source>
        <dbReference type="ARBA" id="ARBA00022692"/>
    </source>
</evidence>
<feature type="transmembrane region" description="Helical" evidence="11">
    <location>
        <begin position="199"/>
        <end position="220"/>
    </location>
</feature>
<feature type="transmembrane region" description="Helical" evidence="11">
    <location>
        <begin position="299"/>
        <end position="317"/>
    </location>
</feature>
<dbReference type="AlphaFoldDB" id="A0A0G4GI25"/>
<dbReference type="PANTHER" id="PTHR10791">
    <property type="entry name" value="RAG1-ACTIVATING PROTEIN 1"/>
    <property type="match status" value="1"/>
</dbReference>
<evidence type="ECO:0000256" key="1">
    <source>
        <dbReference type="ARBA" id="ARBA00004651"/>
    </source>
</evidence>
<protein>
    <submittedName>
        <fullName evidence="12">Uncharacterized protein</fullName>
    </submittedName>
</protein>
<evidence type="ECO:0000256" key="9">
    <source>
        <dbReference type="ARBA" id="ARBA00023136"/>
    </source>
</evidence>
<evidence type="ECO:0000256" key="7">
    <source>
        <dbReference type="ARBA" id="ARBA00022737"/>
    </source>
</evidence>
<keyword evidence="8 11" id="KW-1133">Transmembrane helix</keyword>
<sequence length="450" mass="47122">MGASPTGGGWWGCLVRWSSFLFGMAVFCTLTNAFLLGCYQAVLLNVQKDDSISWFSILCPSSSLIMFFSPISIVLGALSSGNAGILPVPLFFAGLVQNAFNIGYAVKTDNNALLMTNVAAGCMNMTWIAAWHHIRTWSVVVKEVSVKGKGADGTPGRTPMAFTPGGPASGDEGAGGEDTRRRQSQRGQGGGTGRERRGLIGWLLAFTGVQYAYVLMVSVFGQRKQAQGRSGGKYGRVAAGEGTDGARSGGDSSGGGLFSVLNMRGLLLLAVEWTKFGAVLSLTLGTVAGLSLMLTTEEVGIAAVTATFGMFLPPVMNMGRIIRAKDSRAIPLGLSISMLMCNFLWALFGLVLGDVVVWLPSVCGFGFCAVQLLVWGYCRGFWLPVDISTLALLYPASPESVGAVGGDKVRRGSAADGPSTGVGLGSAPMKSPPKKVETPPLPTVALTHKI</sequence>
<keyword evidence="6 11" id="KW-0812">Transmembrane</keyword>
<feature type="transmembrane region" description="Helical" evidence="11">
    <location>
        <begin position="113"/>
        <end position="134"/>
    </location>
</feature>
<dbReference type="Gene3D" id="1.20.1280.290">
    <property type="match status" value="1"/>
</dbReference>
<keyword evidence="9 11" id="KW-0472">Membrane</keyword>
<evidence type="ECO:0000256" key="3">
    <source>
        <dbReference type="ARBA" id="ARBA00022448"/>
    </source>
</evidence>
<evidence type="ECO:0000256" key="8">
    <source>
        <dbReference type="ARBA" id="ARBA00022989"/>
    </source>
</evidence>
<feature type="region of interest" description="Disordered" evidence="10">
    <location>
        <begin position="413"/>
        <end position="440"/>
    </location>
</feature>
<dbReference type="Pfam" id="PF03083">
    <property type="entry name" value="MtN3_slv"/>
    <property type="match status" value="2"/>
</dbReference>
<accession>A0A0G4GI25</accession>
<proteinExistence type="inferred from homology"/>
<dbReference type="EMBL" id="CDMZ01001232">
    <property type="protein sequence ID" value="CEM29383.1"/>
    <property type="molecule type" value="Genomic_DNA"/>
</dbReference>
<comment type="subcellular location">
    <subcellularLocation>
        <location evidence="1">Cell membrane</location>
        <topology evidence="1">Multi-pass membrane protein</topology>
    </subcellularLocation>
</comment>
<keyword evidence="4" id="KW-1003">Cell membrane</keyword>
<feature type="transmembrane region" description="Helical" evidence="11">
    <location>
        <begin position="273"/>
        <end position="293"/>
    </location>
</feature>
<evidence type="ECO:0000256" key="5">
    <source>
        <dbReference type="ARBA" id="ARBA00022597"/>
    </source>
</evidence>